<dbReference type="RefSeq" id="XP_010935274.1">
    <property type="nucleotide sequence ID" value="XM_010936972.3"/>
</dbReference>
<protein>
    <submittedName>
        <fullName evidence="3">Uncharacterized protein LOC105055214 isoform X1</fullName>
    </submittedName>
</protein>
<dbReference type="GeneID" id="105055214"/>
<name>A0A6I9S8R6_ELAGV</name>
<dbReference type="OrthoDB" id="1925139at2759"/>
<feature type="compositionally biased region" description="Basic and acidic residues" evidence="1">
    <location>
        <begin position="169"/>
        <end position="178"/>
    </location>
</feature>
<dbReference type="FunCoup" id="A0A6I9S8R6">
    <property type="interactions" value="7"/>
</dbReference>
<feature type="compositionally biased region" description="Polar residues" evidence="1">
    <location>
        <begin position="324"/>
        <end position="339"/>
    </location>
</feature>
<accession>A0A6I9S8R6</accession>
<dbReference type="PANTHER" id="PTHR34555:SF1">
    <property type="entry name" value="INTEGRAL MEMBRANE HEMOLYSIN-III-LIKE PROTEIN"/>
    <property type="match status" value="1"/>
</dbReference>
<gene>
    <name evidence="3" type="primary">LOC105055214</name>
</gene>
<dbReference type="InParanoid" id="A0A6I9S8R6"/>
<evidence type="ECO:0000313" key="2">
    <source>
        <dbReference type="Proteomes" id="UP000504607"/>
    </source>
</evidence>
<evidence type="ECO:0000313" key="3">
    <source>
        <dbReference type="RefSeq" id="XP_010935274.1"/>
    </source>
</evidence>
<evidence type="ECO:0000256" key="1">
    <source>
        <dbReference type="SAM" id="MobiDB-lite"/>
    </source>
</evidence>
<proteinExistence type="predicted"/>
<keyword evidence="2" id="KW-1185">Reference proteome</keyword>
<feature type="compositionally biased region" description="Polar residues" evidence="1">
    <location>
        <begin position="123"/>
        <end position="133"/>
    </location>
</feature>
<reference evidence="3" key="1">
    <citation type="submission" date="2025-08" db="UniProtKB">
        <authorList>
            <consortium name="RefSeq"/>
        </authorList>
    </citation>
    <scope>IDENTIFICATION</scope>
</reference>
<feature type="region of interest" description="Disordered" evidence="1">
    <location>
        <begin position="87"/>
        <end position="141"/>
    </location>
</feature>
<dbReference type="AlphaFoldDB" id="A0A6I9S8R6"/>
<feature type="region of interest" description="Disordered" evidence="1">
    <location>
        <begin position="315"/>
        <end position="339"/>
    </location>
</feature>
<feature type="region of interest" description="Disordered" evidence="1">
    <location>
        <begin position="160"/>
        <end position="192"/>
    </location>
</feature>
<dbReference type="KEGG" id="egu:105055214"/>
<organism evidence="2 3">
    <name type="scientific">Elaeis guineensis var. tenera</name>
    <name type="common">Oil palm</name>
    <dbReference type="NCBI Taxonomy" id="51953"/>
    <lineage>
        <taxon>Eukaryota</taxon>
        <taxon>Viridiplantae</taxon>
        <taxon>Streptophyta</taxon>
        <taxon>Embryophyta</taxon>
        <taxon>Tracheophyta</taxon>
        <taxon>Spermatophyta</taxon>
        <taxon>Magnoliopsida</taxon>
        <taxon>Liliopsida</taxon>
        <taxon>Arecaceae</taxon>
        <taxon>Arecoideae</taxon>
        <taxon>Cocoseae</taxon>
        <taxon>Elaeidinae</taxon>
        <taxon>Elaeis</taxon>
    </lineage>
</organism>
<dbReference type="PANTHER" id="PTHR34555">
    <property type="entry name" value="INTEGRAL MEMBRANE HEMOLYSIN-III-LIKE PROTEIN"/>
    <property type="match status" value="1"/>
</dbReference>
<dbReference type="Proteomes" id="UP000504607">
    <property type="component" value="Chromosome 12"/>
</dbReference>
<sequence>MLWLVPFVHKGHSLPGSLPLHKWGLLSQVSPSQKSLIWLSCYPPMVQQMIDKFSEYRLLGSGRAMPAGDKQHPISVKKVALRELPNESRNIITKPPGTSPLPKDKGVAPDSLKVVGIKRPQPDDSSNPSSHQAPGNIGPNGHLVYVRRKLETEQGKMSTCLNMDSADSPESRKTKEQNLQHGQTQELKEASRPVPMPVASVATSSGGPSVSHCPGRPIIGLAMPEPHDSTVASTTPVPTDPLRPDSQEWKERYFRLQMFLKSCDQSSQEEYIRMLRSLSAVGRSRHAVELEKRAIQLLLEEGKELHRMKVLNVLGKAPSKDQMPVSTETPSPLQAQSQK</sequence>